<keyword evidence="7" id="KW-0521">NADP</keyword>
<dbReference type="EC" id="2.4.2.31" evidence="7"/>
<dbReference type="InterPro" id="IPR036770">
    <property type="entry name" value="Ankyrin_rpt-contain_sf"/>
</dbReference>
<dbReference type="PROSITE" id="PS50297">
    <property type="entry name" value="ANK_REP_REGION"/>
    <property type="match status" value="1"/>
</dbReference>
<dbReference type="EMBL" id="CAJOBC010009774">
    <property type="protein sequence ID" value="CAF3996170.1"/>
    <property type="molecule type" value="Genomic_DNA"/>
</dbReference>
<dbReference type="PROSITE" id="PS51996">
    <property type="entry name" value="TR_MART"/>
    <property type="match status" value="1"/>
</dbReference>
<dbReference type="GO" id="GO:0016779">
    <property type="term" value="F:nucleotidyltransferase activity"/>
    <property type="evidence" value="ECO:0007669"/>
    <property type="project" value="UniProtKB-KW"/>
</dbReference>
<evidence type="ECO:0000313" key="8">
    <source>
        <dbReference type="EMBL" id="CAF1233588.1"/>
    </source>
</evidence>
<keyword evidence="10" id="KW-1185">Reference proteome</keyword>
<dbReference type="Pfam" id="PF12796">
    <property type="entry name" value="Ank_2"/>
    <property type="match status" value="1"/>
</dbReference>
<evidence type="ECO:0000256" key="3">
    <source>
        <dbReference type="ARBA" id="ARBA00022679"/>
    </source>
</evidence>
<dbReference type="GO" id="GO:0106274">
    <property type="term" value="F:NAD+-protein-arginine ADP-ribosyltransferase activity"/>
    <property type="evidence" value="ECO:0007669"/>
    <property type="project" value="UniProtKB-EC"/>
</dbReference>
<evidence type="ECO:0000256" key="1">
    <source>
        <dbReference type="ARBA" id="ARBA00009558"/>
    </source>
</evidence>
<dbReference type="PROSITE" id="PS50088">
    <property type="entry name" value="ANK_REPEAT"/>
    <property type="match status" value="1"/>
</dbReference>
<accession>A0A814YS11</accession>
<dbReference type="Gene3D" id="3.90.176.10">
    <property type="entry name" value="Toxin ADP-ribosyltransferase, Chain A, domain 1"/>
    <property type="match status" value="1"/>
</dbReference>
<dbReference type="SUPFAM" id="SSF48403">
    <property type="entry name" value="Ankyrin repeat"/>
    <property type="match status" value="1"/>
</dbReference>
<dbReference type="Gene3D" id="1.25.40.20">
    <property type="entry name" value="Ankyrin repeat-containing domain"/>
    <property type="match status" value="1"/>
</dbReference>
<keyword evidence="6" id="KW-0040">ANK repeat</keyword>
<feature type="repeat" description="ANK" evidence="6">
    <location>
        <begin position="47"/>
        <end position="79"/>
    </location>
</feature>
<evidence type="ECO:0000256" key="5">
    <source>
        <dbReference type="ARBA" id="ARBA00047597"/>
    </source>
</evidence>
<keyword evidence="7" id="KW-0520">NAD</keyword>
<dbReference type="AlphaFoldDB" id="A0A814YS11"/>
<comment type="similarity">
    <text evidence="1 7">Belongs to the Arg-specific ADP-ribosyltransferase family.</text>
</comment>
<dbReference type="SMART" id="SM00248">
    <property type="entry name" value="ANK"/>
    <property type="match status" value="2"/>
</dbReference>
<dbReference type="SUPFAM" id="SSF56399">
    <property type="entry name" value="ADP-ribosylation"/>
    <property type="match status" value="1"/>
</dbReference>
<keyword evidence="3 7" id="KW-0808">Transferase</keyword>
<dbReference type="Pfam" id="PF01129">
    <property type="entry name" value="ART"/>
    <property type="match status" value="1"/>
</dbReference>
<dbReference type="Proteomes" id="UP000663829">
    <property type="component" value="Unassembled WGS sequence"/>
</dbReference>
<name>A0A814YS11_9BILA</name>
<evidence type="ECO:0000256" key="2">
    <source>
        <dbReference type="ARBA" id="ARBA00022676"/>
    </source>
</evidence>
<sequence length="354" mass="41043">MVTEFNCTELNTYSSSFYCACRNNDVDEVKNCLKIISLDKINKIEKNGSTALHAASFYNHSEIVSLLLQYGAVRSQINKYKCTPCEEAKTSEIQKLFIGSSSGNNRFGGDQNSQIEWMLDGSNAERETAEQLQWYTNAGNIINLQCQLNEIRKDYLDKELSDMEGIQKIRWFINKAIEENDPVYLLKAYTAETDFYKILNKQLATVHIDRPDYRESWQARRRIVYIISCDPDLAQFRFADRTYRGMKLTENDLQQYVVGSRLMNKSFMSTSKDRLIAKKFVLGNDSVKQTYSTLCTYHIINNRSSLDLGDISEYADEREVVILPYCLFEVIGIKKHRTKLFSTIQIEIELKQCY</sequence>
<gene>
    <name evidence="8" type="ORF">GPM918_LOCUS25297</name>
    <name evidence="9" type="ORF">SRO942_LOCUS25304</name>
</gene>
<evidence type="ECO:0000256" key="4">
    <source>
        <dbReference type="ARBA" id="ARBA00022695"/>
    </source>
</evidence>
<evidence type="ECO:0000313" key="9">
    <source>
        <dbReference type="EMBL" id="CAF3996170.1"/>
    </source>
</evidence>
<dbReference type="InterPro" id="IPR002110">
    <property type="entry name" value="Ankyrin_rpt"/>
</dbReference>
<keyword evidence="2 7" id="KW-0328">Glycosyltransferase</keyword>
<evidence type="ECO:0000313" key="10">
    <source>
        <dbReference type="Proteomes" id="UP000663829"/>
    </source>
</evidence>
<reference evidence="8" key="1">
    <citation type="submission" date="2021-02" db="EMBL/GenBank/DDBJ databases">
        <authorList>
            <person name="Nowell W R."/>
        </authorList>
    </citation>
    <scope>NUCLEOTIDE SEQUENCE</scope>
</reference>
<comment type="catalytic activity">
    <reaction evidence="5 7">
        <text>L-arginyl-[protein] + NAD(+) = N(omega)-(ADP-D-ribosyl)-L-arginyl-[protein] + nicotinamide + H(+)</text>
        <dbReference type="Rhea" id="RHEA:19149"/>
        <dbReference type="Rhea" id="RHEA-COMP:10532"/>
        <dbReference type="Rhea" id="RHEA-COMP:15087"/>
        <dbReference type="ChEBI" id="CHEBI:15378"/>
        <dbReference type="ChEBI" id="CHEBI:17154"/>
        <dbReference type="ChEBI" id="CHEBI:29965"/>
        <dbReference type="ChEBI" id="CHEBI:57540"/>
        <dbReference type="ChEBI" id="CHEBI:142554"/>
        <dbReference type="EC" id="2.4.2.31"/>
    </reaction>
</comment>
<dbReference type="InterPro" id="IPR000768">
    <property type="entry name" value="ART"/>
</dbReference>
<comment type="caution">
    <text evidence="8">The sequence shown here is derived from an EMBL/GenBank/DDBJ whole genome shotgun (WGS) entry which is preliminary data.</text>
</comment>
<dbReference type="Proteomes" id="UP000681722">
    <property type="component" value="Unassembled WGS sequence"/>
</dbReference>
<protein>
    <recommendedName>
        <fullName evidence="7">NAD(P)(+)--arginine ADP-ribosyltransferase</fullName>
        <ecNumber evidence="7">2.4.2.31</ecNumber>
    </recommendedName>
    <alternativeName>
        <fullName evidence="7">Mono(ADP-ribosyl)transferase</fullName>
    </alternativeName>
</protein>
<dbReference type="OrthoDB" id="2155436at2759"/>
<evidence type="ECO:0000256" key="7">
    <source>
        <dbReference type="RuleBase" id="RU361228"/>
    </source>
</evidence>
<proteinExistence type="inferred from homology"/>
<organism evidence="8 10">
    <name type="scientific">Didymodactylos carnosus</name>
    <dbReference type="NCBI Taxonomy" id="1234261"/>
    <lineage>
        <taxon>Eukaryota</taxon>
        <taxon>Metazoa</taxon>
        <taxon>Spiralia</taxon>
        <taxon>Gnathifera</taxon>
        <taxon>Rotifera</taxon>
        <taxon>Eurotatoria</taxon>
        <taxon>Bdelloidea</taxon>
        <taxon>Philodinida</taxon>
        <taxon>Philodinidae</taxon>
        <taxon>Didymodactylos</taxon>
    </lineage>
</organism>
<dbReference type="EMBL" id="CAJNOQ010009768">
    <property type="protein sequence ID" value="CAF1233588.1"/>
    <property type="molecule type" value="Genomic_DNA"/>
</dbReference>
<keyword evidence="4" id="KW-0548">Nucleotidyltransferase</keyword>
<evidence type="ECO:0000256" key="6">
    <source>
        <dbReference type="PROSITE-ProRule" id="PRU00023"/>
    </source>
</evidence>